<dbReference type="EMBL" id="JBEDNZ010000016">
    <property type="protein sequence ID" value="KAL0822730.1"/>
    <property type="molecule type" value="Genomic_DNA"/>
</dbReference>
<dbReference type="Gene3D" id="1.25.40.10">
    <property type="entry name" value="Tetratricopeptide repeat domain"/>
    <property type="match status" value="2"/>
</dbReference>
<dbReference type="SUPFAM" id="SSF48452">
    <property type="entry name" value="TPR-like"/>
    <property type="match status" value="2"/>
</dbReference>
<dbReference type="InterPro" id="IPR013949">
    <property type="entry name" value="Utp6"/>
</dbReference>
<dbReference type="PANTHER" id="PTHR23271:SF1">
    <property type="entry name" value="U3 SMALL NUCLEOLAR RNA-ASSOCIATED PROTEIN 6 HOMOLOG"/>
    <property type="match status" value="1"/>
</dbReference>
<gene>
    <name evidence="8" type="ORF">ABMA28_004747</name>
</gene>
<keyword evidence="4" id="KW-0677">Repeat</keyword>
<dbReference type="InterPro" id="IPR003107">
    <property type="entry name" value="HAT"/>
</dbReference>
<evidence type="ECO:0000256" key="2">
    <source>
        <dbReference type="ARBA" id="ARBA00010734"/>
    </source>
</evidence>
<dbReference type="PANTHER" id="PTHR23271">
    <property type="entry name" value="HEPATOCELLULAR CARCINOMA-ASSOCIATED ANTIGEN 66"/>
    <property type="match status" value="1"/>
</dbReference>
<evidence type="ECO:0000256" key="1">
    <source>
        <dbReference type="ARBA" id="ARBA00004604"/>
    </source>
</evidence>
<keyword evidence="5" id="KW-0539">Nucleus</keyword>
<evidence type="ECO:0000256" key="3">
    <source>
        <dbReference type="ARBA" id="ARBA00022552"/>
    </source>
</evidence>
<dbReference type="InterPro" id="IPR011990">
    <property type="entry name" value="TPR-like_helical_dom_sf"/>
</dbReference>
<dbReference type="InterPro" id="IPR056907">
    <property type="entry name" value="UTP6_C"/>
</dbReference>
<proteinExistence type="inferred from homology"/>
<evidence type="ECO:0000259" key="6">
    <source>
        <dbReference type="Pfam" id="PF08640"/>
    </source>
</evidence>
<keyword evidence="3" id="KW-0698">rRNA processing</keyword>
<dbReference type="InterPro" id="IPR055347">
    <property type="entry name" value="UTP6_N"/>
</dbReference>
<evidence type="ECO:0000313" key="9">
    <source>
        <dbReference type="Proteomes" id="UP001549921"/>
    </source>
</evidence>
<feature type="domain" description="U3 small nucleolar RNA-associated protein 6 homolog C-terminal" evidence="7">
    <location>
        <begin position="338"/>
        <end position="544"/>
    </location>
</feature>
<dbReference type="SMART" id="SM00386">
    <property type="entry name" value="HAT"/>
    <property type="match status" value="6"/>
</dbReference>
<evidence type="ECO:0000259" key="7">
    <source>
        <dbReference type="Pfam" id="PF24892"/>
    </source>
</evidence>
<sequence length="566" mass="66906">MAEQVNQRIENMINELEQMRRTNLFDDEEIREISRKRKEFEYRIQRRVKQKEDFVQYIAYEIALLEDISLRRKQAKLGEKKKDIEFAVAKRLNKIFKQFIYRFQNEIEIYFEYIKFCSSVGFNEAISGIIGQMLQIHGDKPKMWQLACKWEKEEQNNLETARNFLLKGIHRHPDSDILYLELFQIELTLCFKAKSDEDKEKQVKRADVVWRNGIKNIHDINFLFKLHDTCIKFEADNAIKNGIKEEIWSNRDNKDVWSYIATKELEGVHWEEIEEFCEEESNYSTELKYFIGTYKEALNQFSDESLCSKFIHGLLGASEPVCSDSQKIWAVKDAWSFGLENEVLSSEMFEFGFEVLKLENTKSEQELLQILNSTSSNIKQARYVWEQKLLLNKADEKILLQTLQEATKMLKPDDAVQLWNLMLDNVVSKEFLKKLYMKFQNCENTVLLSLKPNLLKKMYEVNGLKAARDVYEDLIKAPPTQVEVHTVMIEIEKSQEKPNTKNIRKYYECLVQHHGSDNVDVWMEYMKFETELGNTQAANIYRRAVGALKKELVDMFIKAQTMAKLK</sequence>
<evidence type="ECO:0000256" key="5">
    <source>
        <dbReference type="ARBA" id="ARBA00023242"/>
    </source>
</evidence>
<dbReference type="GO" id="GO:0005730">
    <property type="term" value="C:nucleolus"/>
    <property type="evidence" value="ECO:0007669"/>
    <property type="project" value="UniProtKB-SubCell"/>
</dbReference>
<organism evidence="8 9">
    <name type="scientific">Loxostege sticticalis</name>
    <name type="common">Beet webworm moth</name>
    <dbReference type="NCBI Taxonomy" id="481309"/>
    <lineage>
        <taxon>Eukaryota</taxon>
        <taxon>Metazoa</taxon>
        <taxon>Ecdysozoa</taxon>
        <taxon>Arthropoda</taxon>
        <taxon>Hexapoda</taxon>
        <taxon>Insecta</taxon>
        <taxon>Pterygota</taxon>
        <taxon>Neoptera</taxon>
        <taxon>Endopterygota</taxon>
        <taxon>Lepidoptera</taxon>
        <taxon>Glossata</taxon>
        <taxon>Ditrysia</taxon>
        <taxon>Pyraloidea</taxon>
        <taxon>Crambidae</taxon>
        <taxon>Pyraustinae</taxon>
        <taxon>Loxostege</taxon>
    </lineage>
</organism>
<dbReference type="Pfam" id="PF24892">
    <property type="entry name" value="UTP6_C"/>
    <property type="match status" value="1"/>
</dbReference>
<comment type="similarity">
    <text evidence="2">Belongs to the UTP6 family.</text>
</comment>
<dbReference type="AlphaFoldDB" id="A0ABD0SS99"/>
<dbReference type="Pfam" id="PF08640">
    <property type="entry name" value="U3_assoc_6"/>
    <property type="match status" value="1"/>
</dbReference>
<evidence type="ECO:0008006" key="10">
    <source>
        <dbReference type="Google" id="ProtNLM"/>
    </source>
</evidence>
<accession>A0ABD0SS99</accession>
<name>A0ABD0SS99_LOXSC</name>
<reference evidence="8 9" key="1">
    <citation type="submission" date="2024-06" db="EMBL/GenBank/DDBJ databases">
        <title>A chromosome-level genome assembly of beet webworm, Loxostege sticticalis.</title>
        <authorList>
            <person name="Zhang Y."/>
        </authorList>
    </citation>
    <scope>NUCLEOTIDE SEQUENCE [LARGE SCALE GENOMIC DNA]</scope>
    <source>
        <strain evidence="8">AQ028</strain>
        <tissue evidence="8">Male pupae</tissue>
    </source>
</reference>
<protein>
    <recommendedName>
        <fullName evidence="10">U3 small nucleolar RNA-associated protein 6 homolog</fullName>
    </recommendedName>
</protein>
<evidence type="ECO:0000256" key="4">
    <source>
        <dbReference type="ARBA" id="ARBA00022737"/>
    </source>
</evidence>
<comment type="caution">
    <text evidence="8">The sequence shown here is derived from an EMBL/GenBank/DDBJ whole genome shotgun (WGS) entry which is preliminary data.</text>
</comment>
<dbReference type="GO" id="GO:0006364">
    <property type="term" value="P:rRNA processing"/>
    <property type="evidence" value="ECO:0007669"/>
    <property type="project" value="UniProtKB-KW"/>
</dbReference>
<feature type="domain" description="U3 small nucleolar RNA-associated protein 6 N-terminal" evidence="6">
    <location>
        <begin position="9"/>
        <end position="91"/>
    </location>
</feature>
<evidence type="ECO:0000313" key="8">
    <source>
        <dbReference type="EMBL" id="KAL0822730.1"/>
    </source>
</evidence>
<comment type="subcellular location">
    <subcellularLocation>
        <location evidence="1">Nucleus</location>
        <location evidence="1">Nucleolus</location>
    </subcellularLocation>
</comment>
<dbReference type="Proteomes" id="UP001549921">
    <property type="component" value="Unassembled WGS sequence"/>
</dbReference>